<comment type="caution">
    <text evidence="2">The sequence shown here is derived from an EMBL/GenBank/DDBJ whole genome shotgun (WGS) entry which is preliminary data.</text>
</comment>
<feature type="region of interest" description="Disordered" evidence="1">
    <location>
        <begin position="96"/>
        <end position="139"/>
    </location>
</feature>
<feature type="region of interest" description="Disordered" evidence="1">
    <location>
        <begin position="309"/>
        <end position="332"/>
    </location>
</feature>
<accession>A0A409XPK5</accession>
<dbReference type="InParanoid" id="A0A409XPK5"/>
<evidence type="ECO:0000313" key="3">
    <source>
        <dbReference type="Proteomes" id="UP000283269"/>
    </source>
</evidence>
<proteinExistence type="predicted"/>
<evidence type="ECO:0000313" key="2">
    <source>
        <dbReference type="EMBL" id="PPQ92654.1"/>
    </source>
</evidence>
<dbReference type="AlphaFoldDB" id="A0A409XPK5"/>
<protein>
    <submittedName>
        <fullName evidence="2">Uncharacterized protein</fullName>
    </submittedName>
</protein>
<gene>
    <name evidence="2" type="ORF">CVT25_014369</name>
</gene>
<sequence length="378" mass="40701">MVEQHSRATQTSRQWRCSAEIGGAAIVASIQSSRSQSRPPTRPGMDPDAGASYQAWACSYSALSICFESKGGRAFFTGAASASDFSFALNSRLELTPPRHHLPSPRNLHPPQHSRSHTSHPAFHVYPPSPPRSSELGKRIARCSRCPAPSGTSGTLQPPLHLLPLALRLPPHHHVHHPPTARSVPPGTHPPAPSFSSPPLARRASLLLLTLLVFVITTRTHLFLPPLPFLAPYLLYSLQAPHTCSQAKCPKLPKSAGKEDTWDIREFIDVIDSGLKLELEEKCGFDGESVVRGSVEGVGVYAGVVHVDVDSGGDDRDGASPGTEGPSDDALDPTCIYAKEGKRIVKESPGPRNTPLFFFVPSVFVVGTRINVGMRTAV</sequence>
<name>A0A409XPK5_PSICY</name>
<organism evidence="2 3">
    <name type="scientific">Psilocybe cyanescens</name>
    <dbReference type="NCBI Taxonomy" id="93625"/>
    <lineage>
        <taxon>Eukaryota</taxon>
        <taxon>Fungi</taxon>
        <taxon>Dikarya</taxon>
        <taxon>Basidiomycota</taxon>
        <taxon>Agaricomycotina</taxon>
        <taxon>Agaricomycetes</taxon>
        <taxon>Agaricomycetidae</taxon>
        <taxon>Agaricales</taxon>
        <taxon>Agaricineae</taxon>
        <taxon>Strophariaceae</taxon>
        <taxon>Psilocybe</taxon>
    </lineage>
</organism>
<keyword evidence="3" id="KW-1185">Reference proteome</keyword>
<dbReference type="Proteomes" id="UP000283269">
    <property type="component" value="Unassembled WGS sequence"/>
</dbReference>
<feature type="region of interest" description="Disordered" evidence="1">
    <location>
        <begin position="172"/>
        <end position="197"/>
    </location>
</feature>
<dbReference type="EMBL" id="NHYD01000999">
    <property type="protein sequence ID" value="PPQ92654.1"/>
    <property type="molecule type" value="Genomic_DNA"/>
</dbReference>
<feature type="compositionally biased region" description="Basic and acidic residues" evidence="1">
    <location>
        <begin position="309"/>
        <end position="318"/>
    </location>
</feature>
<evidence type="ECO:0000256" key="1">
    <source>
        <dbReference type="SAM" id="MobiDB-lite"/>
    </source>
</evidence>
<reference evidence="2 3" key="1">
    <citation type="journal article" date="2018" name="Evol. Lett.">
        <title>Horizontal gene cluster transfer increased hallucinogenic mushroom diversity.</title>
        <authorList>
            <person name="Reynolds H.T."/>
            <person name="Vijayakumar V."/>
            <person name="Gluck-Thaler E."/>
            <person name="Korotkin H.B."/>
            <person name="Matheny P.B."/>
            <person name="Slot J.C."/>
        </authorList>
    </citation>
    <scope>NUCLEOTIDE SEQUENCE [LARGE SCALE GENOMIC DNA]</scope>
    <source>
        <strain evidence="2 3">2631</strain>
    </source>
</reference>